<sequence length="54" mass="6436">NISRVPVCRRLSHMQIIRKRLSLIPEELIFQDKIDARATYASEIIRLLRENLVF</sequence>
<name>A0A059EZ06_9MICR</name>
<proteinExistence type="predicted"/>
<keyword evidence="3" id="KW-1185">Reference proteome</keyword>
<gene>
    <name evidence="1" type="ORF">H312_02619</name>
    <name evidence="2" type="ORF">H312_02628</name>
</gene>
<reference evidence="3" key="1">
    <citation type="submission" date="2013-02" db="EMBL/GenBank/DDBJ databases">
        <authorList>
            <consortium name="The Broad Institute Genome Sequencing Platform"/>
            <person name="Cuomo C."/>
            <person name="Becnel J."/>
            <person name="Sanscrainte N."/>
            <person name="Walker B."/>
            <person name="Young S.K."/>
            <person name="Zeng Q."/>
            <person name="Gargeya S."/>
            <person name="Fitzgerald M."/>
            <person name="Haas B."/>
            <person name="Abouelleil A."/>
            <person name="Alvarado L."/>
            <person name="Arachchi H.M."/>
            <person name="Berlin A.M."/>
            <person name="Chapman S.B."/>
            <person name="Dewar J."/>
            <person name="Goldberg J."/>
            <person name="Griggs A."/>
            <person name="Gujja S."/>
            <person name="Hansen M."/>
            <person name="Howarth C."/>
            <person name="Imamovic A."/>
            <person name="Larimer J."/>
            <person name="McCowan C."/>
            <person name="Murphy C."/>
            <person name="Neiman D."/>
            <person name="Pearson M."/>
            <person name="Priest M."/>
            <person name="Roberts A."/>
            <person name="Saif S."/>
            <person name="Shea T."/>
            <person name="Sisk P."/>
            <person name="Sykes S."/>
            <person name="Wortman J."/>
            <person name="Nusbaum C."/>
            <person name="Birren B."/>
        </authorList>
    </citation>
    <scope>NUCLEOTIDE SEQUENCE [LARGE SCALE GENOMIC DNA]</scope>
    <source>
        <strain evidence="3">PRA339</strain>
    </source>
</reference>
<evidence type="ECO:0000313" key="2">
    <source>
        <dbReference type="EMBL" id="KCZ79979.1"/>
    </source>
</evidence>
<accession>A0A059EZ06</accession>
<organism evidence="2 3">
    <name type="scientific">Anncaliia algerae PRA339</name>
    <dbReference type="NCBI Taxonomy" id="1288291"/>
    <lineage>
        <taxon>Eukaryota</taxon>
        <taxon>Fungi</taxon>
        <taxon>Fungi incertae sedis</taxon>
        <taxon>Microsporidia</taxon>
        <taxon>Tubulinosematoidea</taxon>
        <taxon>Tubulinosematidae</taxon>
        <taxon>Anncaliia</taxon>
    </lineage>
</organism>
<dbReference type="HOGENOM" id="CLU_199916_0_0_1"/>
<protein>
    <submittedName>
        <fullName evidence="2">Uncharacterized protein</fullName>
    </submittedName>
</protein>
<dbReference type="OrthoDB" id="2198241at2759"/>
<dbReference type="VEuPathDB" id="MicrosporidiaDB:H312_02619"/>
<feature type="non-terminal residue" evidence="2">
    <location>
        <position position="1"/>
    </location>
</feature>
<dbReference type="AlphaFoldDB" id="A0A059EZ06"/>
<dbReference type="EMBL" id="KK365213">
    <property type="protein sequence ID" value="KCZ79979.1"/>
    <property type="molecule type" value="Genomic_DNA"/>
</dbReference>
<reference evidence="2 3" key="2">
    <citation type="submission" date="2014-03" db="EMBL/GenBank/DDBJ databases">
        <title>The Genome Sequence of Anncaliia algerae insect isolate PRA339.</title>
        <authorList>
            <consortium name="The Broad Institute Genome Sequencing Platform"/>
            <consortium name="The Broad Institute Genome Sequencing Center for Infectious Disease"/>
            <person name="Cuomo C."/>
            <person name="Becnel J."/>
            <person name="Sanscrainte N."/>
            <person name="Walker B."/>
            <person name="Young S.K."/>
            <person name="Zeng Q."/>
            <person name="Gargeya S."/>
            <person name="Fitzgerald M."/>
            <person name="Haas B."/>
            <person name="Abouelleil A."/>
            <person name="Alvarado L."/>
            <person name="Arachchi H.M."/>
            <person name="Berlin A.M."/>
            <person name="Chapman S.B."/>
            <person name="Dewar J."/>
            <person name="Goldberg J."/>
            <person name="Griggs A."/>
            <person name="Gujja S."/>
            <person name="Hansen M."/>
            <person name="Howarth C."/>
            <person name="Imamovic A."/>
            <person name="Larimer J."/>
            <person name="McCowan C."/>
            <person name="Murphy C."/>
            <person name="Neiman D."/>
            <person name="Pearson M."/>
            <person name="Priest M."/>
            <person name="Roberts A."/>
            <person name="Saif S."/>
            <person name="Shea T."/>
            <person name="Sisk P."/>
            <person name="Sykes S."/>
            <person name="Wortman J."/>
            <person name="Nusbaum C."/>
            <person name="Birren B."/>
        </authorList>
    </citation>
    <scope>NUCLEOTIDE SEQUENCE [LARGE SCALE GENOMIC DNA]</scope>
    <source>
        <strain evidence="2 3">PRA339</strain>
    </source>
</reference>
<dbReference type="Proteomes" id="UP000030655">
    <property type="component" value="Unassembled WGS sequence"/>
</dbReference>
<evidence type="ECO:0000313" key="3">
    <source>
        <dbReference type="Proteomes" id="UP000030655"/>
    </source>
</evidence>
<dbReference type="VEuPathDB" id="MicrosporidiaDB:H312_02628"/>
<evidence type="ECO:0000313" key="1">
    <source>
        <dbReference type="EMBL" id="KCZ79970.1"/>
    </source>
</evidence>
<dbReference type="EMBL" id="KK365213">
    <property type="protein sequence ID" value="KCZ79970.1"/>
    <property type="molecule type" value="Genomic_DNA"/>
</dbReference>